<dbReference type="PANTHER" id="PTHR43547:SF2">
    <property type="entry name" value="HYBRID SIGNAL TRANSDUCTION HISTIDINE KINASE C"/>
    <property type="match status" value="1"/>
</dbReference>
<keyword evidence="12" id="KW-1185">Reference proteome</keyword>
<dbReference type="PRINTS" id="PR00344">
    <property type="entry name" value="BCTRLSENSOR"/>
</dbReference>
<dbReference type="EMBL" id="BNJG01000001">
    <property type="protein sequence ID" value="GHO54437.1"/>
    <property type="molecule type" value="Genomic_DNA"/>
</dbReference>
<dbReference type="SMART" id="SM00387">
    <property type="entry name" value="HATPase_c"/>
    <property type="match status" value="1"/>
</dbReference>
<accession>A0ABQ3UPA1</accession>
<gene>
    <name evidence="11" type="ORF">KSB_29120</name>
</gene>
<evidence type="ECO:0000256" key="1">
    <source>
        <dbReference type="ARBA" id="ARBA00000085"/>
    </source>
</evidence>
<organism evidence="11 12">
    <name type="scientific">Ktedonobacter robiniae</name>
    <dbReference type="NCBI Taxonomy" id="2778365"/>
    <lineage>
        <taxon>Bacteria</taxon>
        <taxon>Bacillati</taxon>
        <taxon>Chloroflexota</taxon>
        <taxon>Ktedonobacteria</taxon>
        <taxon>Ktedonobacterales</taxon>
        <taxon>Ktedonobacteraceae</taxon>
        <taxon>Ktedonobacter</taxon>
    </lineage>
</organism>
<dbReference type="PANTHER" id="PTHR43547">
    <property type="entry name" value="TWO-COMPONENT HISTIDINE KINASE"/>
    <property type="match status" value="1"/>
</dbReference>
<evidence type="ECO:0000259" key="10">
    <source>
        <dbReference type="PROSITE" id="PS50885"/>
    </source>
</evidence>
<dbReference type="InterPro" id="IPR036890">
    <property type="entry name" value="HATPase_C_sf"/>
</dbReference>
<comment type="caution">
    <text evidence="11">The sequence shown here is derived from an EMBL/GenBank/DDBJ whole genome shotgun (WGS) entry which is preliminary data.</text>
</comment>
<comment type="subcellular location">
    <subcellularLocation>
        <location evidence="2">Membrane</location>
    </subcellularLocation>
</comment>
<dbReference type="Pfam" id="PF00512">
    <property type="entry name" value="HisKA"/>
    <property type="match status" value="1"/>
</dbReference>
<dbReference type="InterPro" id="IPR003660">
    <property type="entry name" value="HAMP_dom"/>
</dbReference>
<evidence type="ECO:0000313" key="12">
    <source>
        <dbReference type="Proteomes" id="UP000654345"/>
    </source>
</evidence>
<name>A0ABQ3UPA1_9CHLR</name>
<feature type="domain" description="HAMP" evidence="10">
    <location>
        <begin position="190"/>
        <end position="242"/>
    </location>
</feature>
<evidence type="ECO:0000256" key="5">
    <source>
        <dbReference type="ARBA" id="ARBA00022679"/>
    </source>
</evidence>
<keyword evidence="7" id="KW-0902">Two-component regulatory system</keyword>
<dbReference type="Gene3D" id="3.30.565.10">
    <property type="entry name" value="Histidine kinase-like ATPase, C-terminal domain"/>
    <property type="match status" value="1"/>
</dbReference>
<dbReference type="SUPFAM" id="SSF158472">
    <property type="entry name" value="HAMP domain-like"/>
    <property type="match status" value="1"/>
</dbReference>
<dbReference type="SUPFAM" id="SSF55874">
    <property type="entry name" value="ATPase domain of HSP90 chaperone/DNA topoisomerase II/histidine kinase"/>
    <property type="match status" value="1"/>
</dbReference>
<dbReference type="Gene3D" id="6.10.340.10">
    <property type="match status" value="1"/>
</dbReference>
<evidence type="ECO:0000313" key="11">
    <source>
        <dbReference type="EMBL" id="GHO54437.1"/>
    </source>
</evidence>
<dbReference type="SMART" id="SM00304">
    <property type="entry name" value="HAMP"/>
    <property type="match status" value="1"/>
</dbReference>
<dbReference type="InterPro" id="IPR005467">
    <property type="entry name" value="His_kinase_dom"/>
</dbReference>
<dbReference type="InterPro" id="IPR004358">
    <property type="entry name" value="Sig_transdc_His_kin-like_C"/>
</dbReference>
<dbReference type="EC" id="2.7.13.3" evidence="3"/>
<dbReference type="Gene3D" id="1.10.287.130">
    <property type="match status" value="1"/>
</dbReference>
<dbReference type="PROSITE" id="PS50109">
    <property type="entry name" value="HIS_KIN"/>
    <property type="match status" value="1"/>
</dbReference>
<dbReference type="InterPro" id="IPR036097">
    <property type="entry name" value="HisK_dim/P_sf"/>
</dbReference>
<dbReference type="PROSITE" id="PS50885">
    <property type="entry name" value="HAMP"/>
    <property type="match status" value="1"/>
</dbReference>
<sequence>MMLHSLRFRLIFMFMLVVMVAVGTVALFASQATTNNLQIYNEAKDDQQLISTMLTAYTQHQSQSALQNLAEQLARSSHRRIVLFDHQRLVIADSERILIGQALPPGPELSITSYSSSSGTPSLLSAPLYIPTDLSSQPPGQGVVTSFQSIVSFTDNSPEASFLTSVNQSLWLAILIAGLTALLLALVFAQTILKPLHTLKTIAERMEQGDLSQRVSITTRGEIGALAHAFNAMADSLSRSEQLRRNLVSDVAHELRNPLMNIRGYLELLQDQVLEPTPETLASLYEETSLLNRLVADLQDVSLAEAGQLHLTRQPIELADVASQAVQIVQPHLAEKQLTLHVSIPSDLPHIEADQERVAQILRNLLSNAIRHTPSQGEICLAACLSEAEVHISVRDTGVGIAPEHLPYLFERFYRADFSRARATGGTGLGLAIVKQVVQAHGGQVTVESQVGKGTCFTFTLPVTALAPAHQDLFPVAFISKERFSPGIRC</sequence>
<keyword evidence="4" id="KW-0597">Phosphoprotein</keyword>
<keyword evidence="8" id="KW-0812">Transmembrane</keyword>
<reference evidence="11 12" key="1">
    <citation type="journal article" date="2021" name="Int. J. Syst. Evol. Microbiol.">
        <title>Reticulibacter mediterranei gen. nov., sp. nov., within the new family Reticulibacteraceae fam. nov., and Ktedonospora formicarum gen. nov., sp. nov., Ktedonobacter robiniae sp. nov., Dictyobacter formicarum sp. nov. and Dictyobacter arantiisoli sp. nov., belonging to the class Ktedonobacteria.</title>
        <authorList>
            <person name="Yabe S."/>
            <person name="Zheng Y."/>
            <person name="Wang C.M."/>
            <person name="Sakai Y."/>
            <person name="Abe K."/>
            <person name="Yokota A."/>
            <person name="Donadio S."/>
            <person name="Cavaletti L."/>
            <person name="Monciardini P."/>
        </authorList>
    </citation>
    <scope>NUCLEOTIDE SEQUENCE [LARGE SCALE GENOMIC DNA]</scope>
    <source>
        <strain evidence="11 12">SOSP1-30</strain>
    </source>
</reference>
<proteinExistence type="predicted"/>
<feature type="domain" description="Histidine kinase" evidence="9">
    <location>
        <begin position="250"/>
        <end position="465"/>
    </location>
</feature>
<dbReference type="SUPFAM" id="SSF47384">
    <property type="entry name" value="Homodimeric domain of signal transducing histidine kinase"/>
    <property type="match status" value="1"/>
</dbReference>
<dbReference type="RefSeq" id="WP_201371153.1">
    <property type="nucleotide sequence ID" value="NZ_BNJG01000001.1"/>
</dbReference>
<dbReference type="CDD" id="cd00075">
    <property type="entry name" value="HATPase"/>
    <property type="match status" value="1"/>
</dbReference>
<dbReference type="Proteomes" id="UP000654345">
    <property type="component" value="Unassembled WGS sequence"/>
</dbReference>
<feature type="transmembrane region" description="Helical" evidence="8">
    <location>
        <begin position="170"/>
        <end position="193"/>
    </location>
</feature>
<evidence type="ECO:0000256" key="8">
    <source>
        <dbReference type="SAM" id="Phobius"/>
    </source>
</evidence>
<dbReference type="Pfam" id="PF00672">
    <property type="entry name" value="HAMP"/>
    <property type="match status" value="1"/>
</dbReference>
<dbReference type="CDD" id="cd06225">
    <property type="entry name" value="HAMP"/>
    <property type="match status" value="1"/>
</dbReference>
<dbReference type="SMART" id="SM00388">
    <property type="entry name" value="HisKA"/>
    <property type="match status" value="1"/>
</dbReference>
<evidence type="ECO:0000256" key="7">
    <source>
        <dbReference type="ARBA" id="ARBA00023012"/>
    </source>
</evidence>
<comment type="catalytic activity">
    <reaction evidence="1">
        <text>ATP + protein L-histidine = ADP + protein N-phospho-L-histidine.</text>
        <dbReference type="EC" id="2.7.13.3"/>
    </reaction>
</comment>
<keyword evidence="8" id="KW-0472">Membrane</keyword>
<evidence type="ECO:0000259" key="9">
    <source>
        <dbReference type="PROSITE" id="PS50109"/>
    </source>
</evidence>
<keyword evidence="5" id="KW-0808">Transferase</keyword>
<dbReference type="CDD" id="cd00082">
    <property type="entry name" value="HisKA"/>
    <property type="match status" value="1"/>
</dbReference>
<dbReference type="InterPro" id="IPR003661">
    <property type="entry name" value="HisK_dim/P_dom"/>
</dbReference>
<evidence type="ECO:0000256" key="2">
    <source>
        <dbReference type="ARBA" id="ARBA00004370"/>
    </source>
</evidence>
<dbReference type="Pfam" id="PF02518">
    <property type="entry name" value="HATPase_c"/>
    <property type="match status" value="1"/>
</dbReference>
<keyword evidence="6 11" id="KW-0418">Kinase</keyword>
<dbReference type="InterPro" id="IPR003594">
    <property type="entry name" value="HATPase_dom"/>
</dbReference>
<evidence type="ECO:0000256" key="4">
    <source>
        <dbReference type="ARBA" id="ARBA00022553"/>
    </source>
</evidence>
<evidence type="ECO:0000256" key="6">
    <source>
        <dbReference type="ARBA" id="ARBA00022777"/>
    </source>
</evidence>
<keyword evidence="8" id="KW-1133">Transmembrane helix</keyword>
<evidence type="ECO:0000256" key="3">
    <source>
        <dbReference type="ARBA" id="ARBA00012438"/>
    </source>
</evidence>
<protein>
    <recommendedName>
        <fullName evidence="3">histidine kinase</fullName>
        <ecNumber evidence="3">2.7.13.3</ecNumber>
    </recommendedName>
</protein>
<dbReference type="GO" id="GO:0016301">
    <property type="term" value="F:kinase activity"/>
    <property type="evidence" value="ECO:0007669"/>
    <property type="project" value="UniProtKB-KW"/>
</dbReference>